<evidence type="ECO:0000256" key="1">
    <source>
        <dbReference type="ARBA" id="ARBA00000707"/>
    </source>
</evidence>
<dbReference type="AlphaFoldDB" id="A0A1G4K792"/>
<keyword evidence="2 6" id="KW-0645">Protease</keyword>
<dbReference type="SUPFAM" id="SSF54001">
    <property type="entry name" value="Cysteine proteinases"/>
    <property type="match status" value="1"/>
</dbReference>
<evidence type="ECO:0000256" key="3">
    <source>
        <dbReference type="ARBA" id="ARBA00022786"/>
    </source>
</evidence>
<dbReference type="EMBL" id="LT598452">
    <property type="protein sequence ID" value="SCU99759.1"/>
    <property type="molecule type" value="Genomic_DNA"/>
</dbReference>
<evidence type="ECO:0000256" key="7">
    <source>
        <dbReference type="SAM" id="MobiDB-lite"/>
    </source>
</evidence>
<dbReference type="Proteomes" id="UP000189911">
    <property type="component" value="Chromosome F"/>
</dbReference>
<dbReference type="InterPro" id="IPR038765">
    <property type="entry name" value="Papain-like_cys_pep_sf"/>
</dbReference>
<dbReference type="CDD" id="cd02257">
    <property type="entry name" value="Peptidase_C19"/>
    <property type="match status" value="1"/>
</dbReference>
<dbReference type="PANTHER" id="PTHR24006:SF687">
    <property type="entry name" value="UBIQUITIN CARBOXYL-TERMINAL HYDROLASE 10"/>
    <property type="match status" value="1"/>
</dbReference>
<dbReference type="PROSITE" id="PS00973">
    <property type="entry name" value="USP_2"/>
    <property type="match status" value="1"/>
</dbReference>
<keyword evidence="10" id="KW-1185">Reference proteome</keyword>
<dbReference type="Gene3D" id="3.90.70.10">
    <property type="entry name" value="Cysteine proteinases"/>
    <property type="match status" value="1"/>
</dbReference>
<dbReference type="InterPro" id="IPR050164">
    <property type="entry name" value="Peptidase_C19"/>
</dbReference>
<dbReference type="PANTHER" id="PTHR24006">
    <property type="entry name" value="UBIQUITIN CARBOXYL-TERMINAL HYDROLASE"/>
    <property type="match status" value="1"/>
</dbReference>
<evidence type="ECO:0000256" key="2">
    <source>
        <dbReference type="ARBA" id="ARBA00022670"/>
    </source>
</evidence>
<dbReference type="GO" id="GO:0005634">
    <property type="term" value="C:nucleus"/>
    <property type="evidence" value="ECO:0007669"/>
    <property type="project" value="TreeGrafter"/>
</dbReference>
<feature type="region of interest" description="Disordered" evidence="7">
    <location>
        <begin position="248"/>
        <end position="268"/>
    </location>
</feature>
<feature type="region of interest" description="Disordered" evidence="7">
    <location>
        <begin position="84"/>
        <end position="155"/>
    </location>
</feature>
<dbReference type="PROSITE" id="PS00972">
    <property type="entry name" value="USP_1"/>
    <property type="match status" value="1"/>
</dbReference>
<evidence type="ECO:0000256" key="5">
    <source>
        <dbReference type="ARBA" id="ARBA00022807"/>
    </source>
</evidence>
<proteinExistence type="inferred from homology"/>
<feature type="compositionally biased region" description="Low complexity" evidence="7">
    <location>
        <begin position="98"/>
        <end position="120"/>
    </location>
</feature>
<evidence type="ECO:0000256" key="4">
    <source>
        <dbReference type="ARBA" id="ARBA00022801"/>
    </source>
</evidence>
<feature type="compositionally biased region" description="Polar residues" evidence="7">
    <location>
        <begin position="248"/>
        <end position="267"/>
    </location>
</feature>
<dbReference type="EC" id="3.4.19.12" evidence="6"/>
<feature type="domain" description="USP" evidence="8">
    <location>
        <begin position="372"/>
        <end position="807"/>
    </location>
</feature>
<dbReference type="GO" id="GO:0005829">
    <property type="term" value="C:cytosol"/>
    <property type="evidence" value="ECO:0007669"/>
    <property type="project" value="TreeGrafter"/>
</dbReference>
<comment type="catalytic activity">
    <reaction evidence="1 6">
        <text>Thiol-dependent hydrolysis of ester, thioester, amide, peptide and isopeptide bonds formed by the C-terminal Gly of ubiquitin (a 76-residue protein attached to proteins as an intracellular targeting signal).</text>
        <dbReference type="EC" id="3.4.19.12"/>
    </reaction>
</comment>
<name>A0A1G4K792_9SACH</name>
<accession>A0A1G4K792</accession>
<organism evidence="9 10">
    <name type="scientific">Lachancea nothofagi CBS 11611</name>
    <dbReference type="NCBI Taxonomy" id="1266666"/>
    <lineage>
        <taxon>Eukaryota</taxon>
        <taxon>Fungi</taxon>
        <taxon>Dikarya</taxon>
        <taxon>Ascomycota</taxon>
        <taxon>Saccharomycotina</taxon>
        <taxon>Saccharomycetes</taxon>
        <taxon>Saccharomycetales</taxon>
        <taxon>Saccharomycetaceae</taxon>
        <taxon>Lachancea</taxon>
    </lineage>
</organism>
<evidence type="ECO:0000256" key="6">
    <source>
        <dbReference type="RuleBase" id="RU366025"/>
    </source>
</evidence>
<keyword evidence="3 6" id="KW-0833">Ubl conjugation pathway</keyword>
<sequence>MSGTASKDGQDGSYSMYPPTSPAVPPASMQYQMAGVYGNPNTFAQYGYGYPMPMDMYAGQGAPFMGYGMNPGMMYYGGNNSGNSGVPPPSGQKRKYYNNNNNNNNNTNTNTTNNNTNSNSKPDNGGKSAESPYYSNVKSGSVSGGSTNVSSAAANGTKSVPITIKNQYKFELGNSNSVSTTDLKLEYPFYSNTDPNIFRKAQVRRTQVTLRALNDVFGASFGEQLSDAGVETDGETIQEVTDQFQTAPATVPSTQDENAQAEESLTPTPEVASLPELKEVKGSVEEPVKAVPARTIKSWSAVASSAAGTNGSAKSANVSFDKKDKKYVPPTVKSLEPVGVVALRVCFDPEYVKYTTEHSKGTGMALQSVIPRGIVNSGNICFMSSILQTLLFCQPFINLMNLVSIKTPAKMGSTGFLLLDACLELYRKFDKQVFEREKAVRAENGDVGISSALTTAIKPEDFYKTLSKLPKFKDLKWGHQEDAEEFLTHLLDQLHEEFVHSINVLSEGDISNLIKSINDEDSKLIFIRNLATYKNAEFIKKPSSDLKNILDKYGVNADALEEDQEKGWQEVSSTSKKGKKTKTAAKRTVIVVPSPISVIFGGQFRSVLDVPQNKEPQSITLDPFQTIQLDISESNVEDLDSAFRKFSESEQIPFKTSSGNSVEAKKQTFIDKLPQVLLIQLKRFSFINNTDKSKIVNYNAYSGHVEKIRKKIQYGHELTIPDESISSVHSAFYKQSGSAYKLIGVVYHHGLSPSGGHYTCDVFQEALSKWYRIDDVNVQEIDKEEVLKGGEEGKDPRTAYILIYQKL</sequence>
<feature type="region of interest" description="Disordered" evidence="7">
    <location>
        <begin position="1"/>
        <end position="21"/>
    </location>
</feature>
<reference evidence="10" key="1">
    <citation type="submission" date="2016-03" db="EMBL/GenBank/DDBJ databases">
        <authorList>
            <person name="Devillers Hugo."/>
        </authorList>
    </citation>
    <scope>NUCLEOTIDE SEQUENCE [LARGE SCALE GENOMIC DNA]</scope>
</reference>
<dbReference type="GO" id="GO:0004843">
    <property type="term" value="F:cysteine-type deubiquitinase activity"/>
    <property type="evidence" value="ECO:0007669"/>
    <property type="project" value="UniProtKB-UniRule"/>
</dbReference>
<comment type="similarity">
    <text evidence="6">Belongs to the peptidase C19 family.</text>
</comment>
<dbReference type="Pfam" id="PF00443">
    <property type="entry name" value="UCH"/>
    <property type="match status" value="1"/>
</dbReference>
<gene>
    <name evidence="9" type="ORF">LANO_0F03510G</name>
</gene>
<dbReference type="GO" id="GO:0006508">
    <property type="term" value="P:proteolysis"/>
    <property type="evidence" value="ECO:0007669"/>
    <property type="project" value="UniProtKB-KW"/>
</dbReference>
<keyword evidence="5 6" id="KW-0788">Thiol protease</keyword>
<keyword evidence="4 6" id="KW-0378">Hydrolase</keyword>
<evidence type="ECO:0000313" key="10">
    <source>
        <dbReference type="Proteomes" id="UP000189911"/>
    </source>
</evidence>
<protein>
    <recommendedName>
        <fullName evidence="6">Ubiquitin carboxyl-terminal hydrolase</fullName>
        <ecNumber evidence="6">3.4.19.12</ecNumber>
    </recommendedName>
</protein>
<evidence type="ECO:0000259" key="8">
    <source>
        <dbReference type="PROSITE" id="PS50235"/>
    </source>
</evidence>
<dbReference type="InterPro" id="IPR001394">
    <property type="entry name" value="Peptidase_C19_UCH"/>
</dbReference>
<dbReference type="PROSITE" id="PS50235">
    <property type="entry name" value="USP_3"/>
    <property type="match status" value="1"/>
</dbReference>
<dbReference type="InterPro" id="IPR018200">
    <property type="entry name" value="USP_CS"/>
</dbReference>
<dbReference type="InterPro" id="IPR028889">
    <property type="entry name" value="USP"/>
</dbReference>
<feature type="compositionally biased region" description="Low complexity" evidence="7">
    <location>
        <begin position="135"/>
        <end position="155"/>
    </location>
</feature>
<dbReference type="GO" id="GO:0016579">
    <property type="term" value="P:protein deubiquitination"/>
    <property type="evidence" value="ECO:0007669"/>
    <property type="project" value="InterPro"/>
</dbReference>
<dbReference type="OrthoDB" id="429671at2759"/>
<evidence type="ECO:0000313" key="9">
    <source>
        <dbReference type="EMBL" id="SCU99759.1"/>
    </source>
</evidence>